<dbReference type="Proteomes" id="UP000270094">
    <property type="component" value="Unassembled WGS sequence"/>
</dbReference>
<accession>A0A3P7KBM9</accession>
<reference evidence="1 2" key="1">
    <citation type="submission" date="2018-11" db="EMBL/GenBank/DDBJ databases">
        <authorList>
            <consortium name="Pathogen Informatics"/>
        </authorList>
    </citation>
    <scope>NUCLEOTIDE SEQUENCE [LARGE SCALE GENOMIC DNA]</scope>
</reference>
<name>A0A3P7KBM9_STRVU</name>
<keyword evidence="2" id="KW-1185">Reference proteome</keyword>
<evidence type="ECO:0000313" key="1">
    <source>
        <dbReference type="EMBL" id="VDM85697.1"/>
    </source>
</evidence>
<protein>
    <submittedName>
        <fullName evidence="1">Uncharacterized protein</fullName>
    </submittedName>
</protein>
<sequence length="31" mass="3005">MIVIPTVPGAVPAVPAVVPAVPVPFGNPQLG</sequence>
<organism evidence="1 2">
    <name type="scientific">Strongylus vulgaris</name>
    <name type="common">Blood worm</name>
    <dbReference type="NCBI Taxonomy" id="40348"/>
    <lineage>
        <taxon>Eukaryota</taxon>
        <taxon>Metazoa</taxon>
        <taxon>Ecdysozoa</taxon>
        <taxon>Nematoda</taxon>
        <taxon>Chromadorea</taxon>
        <taxon>Rhabditida</taxon>
        <taxon>Rhabditina</taxon>
        <taxon>Rhabditomorpha</taxon>
        <taxon>Strongyloidea</taxon>
        <taxon>Strongylidae</taxon>
        <taxon>Strongylus</taxon>
    </lineage>
</organism>
<proteinExistence type="predicted"/>
<gene>
    <name evidence="1" type="ORF">SVUK_LOCUS20695</name>
</gene>
<dbReference type="EMBL" id="UYYB01143912">
    <property type="protein sequence ID" value="VDM85697.1"/>
    <property type="molecule type" value="Genomic_DNA"/>
</dbReference>
<evidence type="ECO:0000313" key="2">
    <source>
        <dbReference type="Proteomes" id="UP000270094"/>
    </source>
</evidence>
<dbReference type="AlphaFoldDB" id="A0A3P7KBM9"/>